<dbReference type="Pfam" id="PF04314">
    <property type="entry name" value="PCuAC"/>
    <property type="match status" value="1"/>
</dbReference>
<protein>
    <submittedName>
        <fullName evidence="1">Copper metallochaperone, bacterial analog of Cox17 protein</fullName>
    </submittedName>
</protein>
<dbReference type="InterPro" id="IPR036182">
    <property type="entry name" value="PCuAC_sf"/>
</dbReference>
<proteinExistence type="predicted"/>
<accession>A0A6S6T2N9</accession>
<sequence length="155" mass="16936">MHILSKVFLISLALLSACNSDDKAQTGSKSADAISVDAPYIRAMPPGQAVTAMFLTLQNSSDKDRFLVSAKGDVSEKIELHEHTHADGMMKMREVPEITIPKQSKAELKPGGYHIMLIGLKKDLQVGEKISFDLQFKDGSQTSITAEVKKINPHS</sequence>
<dbReference type="PANTHER" id="PTHR36302">
    <property type="entry name" value="BLR7088 PROTEIN"/>
    <property type="match status" value="1"/>
</dbReference>
<dbReference type="SUPFAM" id="SSF110087">
    <property type="entry name" value="DR1885-like metal-binding protein"/>
    <property type="match status" value="1"/>
</dbReference>
<dbReference type="PROSITE" id="PS51257">
    <property type="entry name" value="PROKAR_LIPOPROTEIN"/>
    <property type="match status" value="1"/>
</dbReference>
<dbReference type="PANTHER" id="PTHR36302:SF1">
    <property type="entry name" value="COPPER CHAPERONE PCU(A)C"/>
    <property type="match status" value="1"/>
</dbReference>
<reference evidence="1" key="1">
    <citation type="submission" date="2020-01" db="EMBL/GenBank/DDBJ databases">
        <authorList>
            <person name="Meier V. D."/>
            <person name="Meier V D."/>
        </authorList>
    </citation>
    <scope>NUCLEOTIDE SEQUENCE</scope>
    <source>
        <strain evidence="1">HLG_WM_MAG_07</strain>
    </source>
</reference>
<dbReference type="InterPro" id="IPR058248">
    <property type="entry name" value="Lxx211020-like"/>
</dbReference>
<dbReference type="AlphaFoldDB" id="A0A6S6T2N9"/>
<evidence type="ECO:0000313" key="1">
    <source>
        <dbReference type="EMBL" id="CAA6809413.1"/>
    </source>
</evidence>
<name>A0A6S6T2N9_9GAMM</name>
<gene>
    <name evidence="1" type="ORF">HELGO_WM12950</name>
</gene>
<organism evidence="1">
    <name type="scientific">uncultured Thiotrichaceae bacterium</name>
    <dbReference type="NCBI Taxonomy" id="298394"/>
    <lineage>
        <taxon>Bacteria</taxon>
        <taxon>Pseudomonadati</taxon>
        <taxon>Pseudomonadota</taxon>
        <taxon>Gammaproteobacteria</taxon>
        <taxon>Thiotrichales</taxon>
        <taxon>Thiotrichaceae</taxon>
        <taxon>environmental samples</taxon>
    </lineage>
</organism>
<dbReference type="InterPro" id="IPR007410">
    <property type="entry name" value="LpqE-like"/>
</dbReference>
<dbReference type="EMBL" id="CACVAY010000039">
    <property type="protein sequence ID" value="CAA6809413.1"/>
    <property type="molecule type" value="Genomic_DNA"/>
</dbReference>
<dbReference type="Gene3D" id="2.60.40.1890">
    <property type="entry name" value="PCu(A)C copper chaperone"/>
    <property type="match status" value="1"/>
</dbReference>